<accession>A0A392PSG5</accession>
<evidence type="ECO:0000313" key="2">
    <source>
        <dbReference type="Proteomes" id="UP000265520"/>
    </source>
</evidence>
<evidence type="ECO:0000313" key="1">
    <source>
        <dbReference type="EMBL" id="MCI13855.1"/>
    </source>
</evidence>
<reference evidence="1 2" key="1">
    <citation type="journal article" date="2018" name="Front. Plant Sci.">
        <title>Red Clover (Trifolium pratense) and Zigzag Clover (T. medium) - A Picture of Genomic Similarities and Differences.</title>
        <authorList>
            <person name="Dluhosova J."/>
            <person name="Istvanek J."/>
            <person name="Nedelnik J."/>
            <person name="Repkova J."/>
        </authorList>
    </citation>
    <scope>NUCLEOTIDE SEQUENCE [LARGE SCALE GENOMIC DNA]</scope>
    <source>
        <strain evidence="2">cv. 10/8</strain>
        <tissue evidence="1">Leaf</tissue>
    </source>
</reference>
<feature type="non-terminal residue" evidence="1">
    <location>
        <position position="1"/>
    </location>
</feature>
<name>A0A392PSG5_9FABA</name>
<proteinExistence type="predicted"/>
<sequence>IDVTHDAPQQYGCNQGVVLADTLTLKSVTE</sequence>
<dbReference type="EMBL" id="LXQA010089906">
    <property type="protein sequence ID" value="MCI13855.1"/>
    <property type="molecule type" value="Genomic_DNA"/>
</dbReference>
<keyword evidence="2" id="KW-1185">Reference proteome</keyword>
<comment type="caution">
    <text evidence="1">The sequence shown here is derived from an EMBL/GenBank/DDBJ whole genome shotgun (WGS) entry which is preliminary data.</text>
</comment>
<protein>
    <submittedName>
        <fullName evidence="1">Uncharacterized protein</fullName>
    </submittedName>
</protein>
<dbReference type="AlphaFoldDB" id="A0A392PSG5"/>
<dbReference type="Proteomes" id="UP000265520">
    <property type="component" value="Unassembled WGS sequence"/>
</dbReference>
<organism evidence="1 2">
    <name type="scientific">Trifolium medium</name>
    <dbReference type="NCBI Taxonomy" id="97028"/>
    <lineage>
        <taxon>Eukaryota</taxon>
        <taxon>Viridiplantae</taxon>
        <taxon>Streptophyta</taxon>
        <taxon>Embryophyta</taxon>
        <taxon>Tracheophyta</taxon>
        <taxon>Spermatophyta</taxon>
        <taxon>Magnoliopsida</taxon>
        <taxon>eudicotyledons</taxon>
        <taxon>Gunneridae</taxon>
        <taxon>Pentapetalae</taxon>
        <taxon>rosids</taxon>
        <taxon>fabids</taxon>
        <taxon>Fabales</taxon>
        <taxon>Fabaceae</taxon>
        <taxon>Papilionoideae</taxon>
        <taxon>50 kb inversion clade</taxon>
        <taxon>NPAAA clade</taxon>
        <taxon>Hologalegina</taxon>
        <taxon>IRL clade</taxon>
        <taxon>Trifolieae</taxon>
        <taxon>Trifolium</taxon>
    </lineage>
</organism>